<accession>A0ABS5TE83</accession>
<gene>
    <name evidence="3" type="ORF">KIH74_03230</name>
</gene>
<evidence type="ECO:0000256" key="2">
    <source>
        <dbReference type="SAM" id="Phobius"/>
    </source>
</evidence>
<dbReference type="RefSeq" id="WP_214154185.1">
    <property type="nucleotide sequence ID" value="NZ_JAHBAY010000001.1"/>
</dbReference>
<evidence type="ECO:0000256" key="1">
    <source>
        <dbReference type="SAM" id="MobiDB-lite"/>
    </source>
</evidence>
<feature type="compositionally biased region" description="Pro residues" evidence="1">
    <location>
        <begin position="92"/>
        <end position="113"/>
    </location>
</feature>
<feature type="transmembrane region" description="Helical" evidence="2">
    <location>
        <begin position="152"/>
        <end position="171"/>
    </location>
</feature>
<keyword evidence="2" id="KW-0812">Transmembrane</keyword>
<comment type="caution">
    <text evidence="3">The sequence shown here is derived from an EMBL/GenBank/DDBJ whole genome shotgun (WGS) entry which is preliminary data.</text>
</comment>
<sequence>MSDNEFDDDDRTAKIRPPAGDLTAGPSPTPPTLAFPADDAPDPTPPRPPSATPPAATPAFRPENESTSPEPGFVGYITAKRGPQVPPEAGVPEPPVPNPPAAPSPPTAPPAPEVPQGHPGIRTSTVIIGLILLVIGLTALAAQLGGITVNPAAAAFAVMLAAGVTLMSAAIRRSQQKA</sequence>
<feature type="transmembrane region" description="Helical" evidence="2">
    <location>
        <begin position="126"/>
        <end position="146"/>
    </location>
</feature>
<keyword evidence="2" id="KW-0472">Membrane</keyword>
<proteinExistence type="predicted"/>
<feature type="region of interest" description="Disordered" evidence="1">
    <location>
        <begin position="1"/>
        <end position="118"/>
    </location>
</feature>
<evidence type="ECO:0000313" key="4">
    <source>
        <dbReference type="Proteomes" id="UP001197247"/>
    </source>
</evidence>
<dbReference type="Proteomes" id="UP001197247">
    <property type="component" value="Unassembled WGS sequence"/>
</dbReference>
<reference evidence="3 4" key="1">
    <citation type="submission" date="2021-05" db="EMBL/GenBank/DDBJ databases">
        <title>Kineosporia and Streptomyces sp. nov. two new marine actinobacteria isolated from Coral.</title>
        <authorList>
            <person name="Buangrab K."/>
            <person name="Sutthacheep M."/>
            <person name="Yeemin T."/>
            <person name="Harunari E."/>
            <person name="Igarashi Y."/>
            <person name="Kanchanasin P."/>
            <person name="Tanasupawat S."/>
            <person name="Phongsopitanun W."/>
        </authorList>
    </citation>
    <scope>NUCLEOTIDE SEQUENCE [LARGE SCALE GENOMIC DNA]</scope>
    <source>
        <strain evidence="3 4">J2-2</strain>
    </source>
</reference>
<evidence type="ECO:0000313" key="3">
    <source>
        <dbReference type="EMBL" id="MBT0767919.1"/>
    </source>
</evidence>
<feature type="compositionally biased region" description="Acidic residues" evidence="1">
    <location>
        <begin position="1"/>
        <end position="10"/>
    </location>
</feature>
<keyword evidence="2" id="KW-1133">Transmembrane helix</keyword>
<name>A0ABS5TE83_9ACTN</name>
<keyword evidence="4" id="KW-1185">Reference proteome</keyword>
<organism evidence="3 4">
    <name type="scientific">Kineosporia corallincola</name>
    <dbReference type="NCBI Taxonomy" id="2835133"/>
    <lineage>
        <taxon>Bacteria</taxon>
        <taxon>Bacillati</taxon>
        <taxon>Actinomycetota</taxon>
        <taxon>Actinomycetes</taxon>
        <taxon>Kineosporiales</taxon>
        <taxon>Kineosporiaceae</taxon>
        <taxon>Kineosporia</taxon>
    </lineage>
</organism>
<feature type="compositionally biased region" description="Pro residues" evidence="1">
    <location>
        <begin position="42"/>
        <end position="56"/>
    </location>
</feature>
<dbReference type="EMBL" id="JAHBAY010000001">
    <property type="protein sequence ID" value="MBT0767919.1"/>
    <property type="molecule type" value="Genomic_DNA"/>
</dbReference>
<protein>
    <submittedName>
        <fullName evidence="3">Uncharacterized protein</fullName>
    </submittedName>
</protein>